<evidence type="ECO:0000313" key="1">
    <source>
        <dbReference type="EMBL" id="KAK2717974.1"/>
    </source>
</evidence>
<dbReference type="Proteomes" id="UP001187531">
    <property type="component" value="Unassembled WGS sequence"/>
</dbReference>
<dbReference type="AlphaFoldDB" id="A0AA88L9L0"/>
<organism evidence="1 2">
    <name type="scientific">Artemia franciscana</name>
    <name type="common">Brine shrimp</name>
    <name type="synonym">Artemia sanfranciscana</name>
    <dbReference type="NCBI Taxonomy" id="6661"/>
    <lineage>
        <taxon>Eukaryota</taxon>
        <taxon>Metazoa</taxon>
        <taxon>Ecdysozoa</taxon>
        <taxon>Arthropoda</taxon>
        <taxon>Crustacea</taxon>
        <taxon>Branchiopoda</taxon>
        <taxon>Anostraca</taxon>
        <taxon>Artemiidae</taxon>
        <taxon>Artemia</taxon>
    </lineage>
</organism>
<protein>
    <submittedName>
        <fullName evidence="1">Uncharacterized protein</fullName>
    </submittedName>
</protein>
<evidence type="ECO:0000313" key="2">
    <source>
        <dbReference type="Proteomes" id="UP001187531"/>
    </source>
</evidence>
<dbReference type="EMBL" id="JAVRJZ010000010">
    <property type="protein sequence ID" value="KAK2717974.1"/>
    <property type="molecule type" value="Genomic_DNA"/>
</dbReference>
<gene>
    <name evidence="1" type="ORF">QYM36_006677</name>
</gene>
<proteinExistence type="predicted"/>
<comment type="caution">
    <text evidence="1">The sequence shown here is derived from an EMBL/GenBank/DDBJ whole genome shotgun (WGS) entry which is preliminary data.</text>
</comment>
<accession>A0AA88L9L0</accession>
<feature type="non-terminal residue" evidence="1">
    <location>
        <position position="1"/>
    </location>
</feature>
<reference evidence="1" key="1">
    <citation type="submission" date="2023-07" db="EMBL/GenBank/DDBJ databases">
        <title>Chromosome-level genome assembly of Artemia franciscana.</title>
        <authorList>
            <person name="Jo E."/>
        </authorList>
    </citation>
    <scope>NUCLEOTIDE SEQUENCE</scope>
    <source>
        <tissue evidence="1">Whole body</tissue>
    </source>
</reference>
<name>A0AA88L9L0_ARTSF</name>
<keyword evidence="2" id="KW-1185">Reference proteome</keyword>
<sequence>MKCTNSTLSLNAACSERSNITEHLVSAVLIRWQNEIQADASKYLVQIADVLNRVPREMLLIFKTNDLLRSIEYALKTQHRKKVNSVWGDTPVLRNKGYISDGVIIYKSNPDYPVYDEKDSFESSLSVESSKEIPDDDG</sequence>